<dbReference type="HAMAP" id="MF_00185">
    <property type="entry name" value="IPP_trans"/>
    <property type="match status" value="1"/>
</dbReference>
<dbReference type="PANTHER" id="PTHR11088:SF60">
    <property type="entry name" value="TRNA DIMETHYLALLYLTRANSFERASE"/>
    <property type="match status" value="1"/>
</dbReference>
<dbReference type="Gene3D" id="1.10.20.140">
    <property type="match status" value="1"/>
</dbReference>
<feature type="site" description="Interaction with substrate tRNA" evidence="10">
    <location>
        <position position="106"/>
    </location>
</feature>
<feature type="binding site" evidence="10">
    <location>
        <begin position="15"/>
        <end position="22"/>
    </location>
    <ligand>
        <name>ATP</name>
        <dbReference type="ChEBI" id="CHEBI:30616"/>
    </ligand>
</feature>
<evidence type="ECO:0000313" key="15">
    <source>
        <dbReference type="Proteomes" id="UP001267290"/>
    </source>
</evidence>
<evidence type="ECO:0000256" key="10">
    <source>
        <dbReference type="HAMAP-Rule" id="MF_00185"/>
    </source>
</evidence>
<gene>
    <name evidence="10" type="primary">miaA</name>
    <name evidence="14" type="ORF">J2736_000818</name>
</gene>
<evidence type="ECO:0000256" key="5">
    <source>
        <dbReference type="ARBA" id="ARBA00022694"/>
    </source>
</evidence>
<organism evidence="14 15">
    <name type="scientific">Paenibacillus qinlingensis</name>
    <dbReference type="NCBI Taxonomy" id="1837343"/>
    <lineage>
        <taxon>Bacteria</taxon>
        <taxon>Bacillati</taxon>
        <taxon>Bacillota</taxon>
        <taxon>Bacilli</taxon>
        <taxon>Bacillales</taxon>
        <taxon>Paenibacillaceae</taxon>
        <taxon>Paenibacillus</taxon>
    </lineage>
</organism>
<evidence type="ECO:0000256" key="13">
    <source>
        <dbReference type="RuleBase" id="RU003785"/>
    </source>
</evidence>
<name>A0ABU1NQB2_9BACL</name>
<evidence type="ECO:0000256" key="2">
    <source>
        <dbReference type="ARBA" id="ARBA00003213"/>
    </source>
</evidence>
<feature type="site" description="Interaction with substrate tRNA" evidence="10">
    <location>
        <position position="129"/>
    </location>
</feature>
<evidence type="ECO:0000256" key="4">
    <source>
        <dbReference type="ARBA" id="ARBA00022679"/>
    </source>
</evidence>
<proteinExistence type="inferred from homology"/>
<feature type="region of interest" description="Interaction with substrate tRNA" evidence="10">
    <location>
        <begin position="40"/>
        <end position="43"/>
    </location>
</feature>
<sequence>MLAPSPKPKLLVLLGPTAVGKTKLSLEIAQRFNCEIISGDSMQVYRGMDIGTAKASEAEQQIVPHHLIDIHDPSYSFSAAEFQERVKGLIHDIHSRGKLPFIVGGTGLYIESVCYDYRFTDVSMDEEFRQAQEAFANTHGEEALHAKLREIDPESAERLHANDRRRVIRALEIFHISGETMTAHLASQKKESPYELCIIGLTMDRALLYQRIEERIDVMIGEGLVEEVQALLSAGTPKSAISMQALGYKEIVSYLEHELSFEDAVTLLKRDTRRFAKRQLSWFRHMKDIDWVDVTDIANFSAHFEMISDILAGKFVHKIEYN</sequence>
<comment type="function">
    <text evidence="2 10 12">Catalyzes the transfer of a dimethylallyl group onto the adenine at position 37 in tRNAs that read codons beginning with uridine, leading to the formation of N6-(dimethylallyl)adenosine (i(6)A).</text>
</comment>
<comment type="subunit">
    <text evidence="10">Monomer.</text>
</comment>
<evidence type="ECO:0000256" key="7">
    <source>
        <dbReference type="ARBA" id="ARBA00022840"/>
    </source>
</evidence>
<comment type="cofactor">
    <cofactor evidence="1 10">
        <name>Mg(2+)</name>
        <dbReference type="ChEBI" id="CHEBI:18420"/>
    </cofactor>
</comment>
<dbReference type="InterPro" id="IPR039657">
    <property type="entry name" value="Dimethylallyltransferase"/>
</dbReference>
<reference evidence="14 15" key="1">
    <citation type="submission" date="2023-07" db="EMBL/GenBank/DDBJ databases">
        <title>Sorghum-associated microbial communities from plants grown in Nebraska, USA.</title>
        <authorList>
            <person name="Schachtman D."/>
        </authorList>
    </citation>
    <scope>NUCLEOTIDE SEQUENCE [LARGE SCALE GENOMIC DNA]</scope>
    <source>
        <strain evidence="14 15">CC258</strain>
    </source>
</reference>
<evidence type="ECO:0000256" key="9">
    <source>
        <dbReference type="ARBA" id="ARBA00049563"/>
    </source>
</evidence>
<evidence type="ECO:0000256" key="1">
    <source>
        <dbReference type="ARBA" id="ARBA00001946"/>
    </source>
</evidence>
<comment type="catalytic activity">
    <reaction evidence="9 10 11">
        <text>adenosine(37) in tRNA + dimethylallyl diphosphate = N(6)-dimethylallyladenosine(37) in tRNA + diphosphate</text>
        <dbReference type="Rhea" id="RHEA:26482"/>
        <dbReference type="Rhea" id="RHEA-COMP:10162"/>
        <dbReference type="Rhea" id="RHEA-COMP:10375"/>
        <dbReference type="ChEBI" id="CHEBI:33019"/>
        <dbReference type="ChEBI" id="CHEBI:57623"/>
        <dbReference type="ChEBI" id="CHEBI:74411"/>
        <dbReference type="ChEBI" id="CHEBI:74415"/>
        <dbReference type="EC" id="2.5.1.75"/>
    </reaction>
</comment>
<keyword evidence="5 10" id="KW-0819">tRNA processing</keyword>
<dbReference type="Gene3D" id="3.40.50.300">
    <property type="entry name" value="P-loop containing nucleotide triphosphate hydrolases"/>
    <property type="match status" value="1"/>
</dbReference>
<evidence type="ECO:0000313" key="14">
    <source>
        <dbReference type="EMBL" id="MDR6549635.1"/>
    </source>
</evidence>
<dbReference type="InterPro" id="IPR027417">
    <property type="entry name" value="P-loop_NTPase"/>
</dbReference>
<dbReference type="NCBIfam" id="TIGR00174">
    <property type="entry name" value="miaA"/>
    <property type="match status" value="1"/>
</dbReference>
<feature type="binding site" evidence="10">
    <location>
        <begin position="17"/>
        <end position="22"/>
    </location>
    <ligand>
        <name>substrate</name>
    </ligand>
</feature>
<comment type="similarity">
    <text evidence="3 10 13">Belongs to the IPP transferase family.</text>
</comment>
<keyword evidence="8 10" id="KW-0460">Magnesium</keyword>
<dbReference type="EMBL" id="JAVDSB010000001">
    <property type="protein sequence ID" value="MDR6549635.1"/>
    <property type="molecule type" value="Genomic_DNA"/>
</dbReference>
<dbReference type="PANTHER" id="PTHR11088">
    <property type="entry name" value="TRNA DIMETHYLALLYLTRANSFERASE"/>
    <property type="match status" value="1"/>
</dbReference>
<accession>A0ABU1NQB2</accession>
<evidence type="ECO:0000256" key="3">
    <source>
        <dbReference type="ARBA" id="ARBA00005842"/>
    </source>
</evidence>
<dbReference type="InterPro" id="IPR018022">
    <property type="entry name" value="IPT"/>
</dbReference>
<keyword evidence="7 10" id="KW-0067">ATP-binding</keyword>
<keyword evidence="15" id="KW-1185">Reference proteome</keyword>
<keyword evidence="6 10" id="KW-0547">Nucleotide-binding</keyword>
<dbReference type="EC" id="2.5.1.75" evidence="10"/>
<dbReference type="SUPFAM" id="SSF52540">
    <property type="entry name" value="P-loop containing nucleoside triphosphate hydrolases"/>
    <property type="match status" value="2"/>
</dbReference>
<evidence type="ECO:0000256" key="8">
    <source>
        <dbReference type="ARBA" id="ARBA00022842"/>
    </source>
</evidence>
<protein>
    <recommendedName>
        <fullName evidence="10">tRNA dimethylallyltransferase</fullName>
        <ecNumber evidence="10">2.5.1.75</ecNumber>
    </recommendedName>
    <alternativeName>
        <fullName evidence="10">Dimethylallyl diphosphate:tRNA dimethylallyltransferase</fullName>
        <shortName evidence="10">DMAPP:tRNA dimethylallyltransferase</shortName>
        <shortName evidence="10">DMATase</shortName>
    </alternativeName>
    <alternativeName>
        <fullName evidence="10">Isopentenyl-diphosphate:tRNA isopentenyltransferase</fullName>
        <shortName evidence="10">IPP transferase</shortName>
        <shortName evidence="10">IPPT</shortName>
        <shortName evidence="10">IPTase</shortName>
    </alternativeName>
</protein>
<dbReference type="GO" id="GO:0052381">
    <property type="term" value="F:tRNA dimethylallyltransferase activity"/>
    <property type="evidence" value="ECO:0007669"/>
    <property type="project" value="UniProtKB-EC"/>
</dbReference>
<evidence type="ECO:0000256" key="11">
    <source>
        <dbReference type="RuleBase" id="RU003783"/>
    </source>
</evidence>
<dbReference type="Pfam" id="PF01715">
    <property type="entry name" value="IPPT"/>
    <property type="match status" value="1"/>
</dbReference>
<evidence type="ECO:0000256" key="6">
    <source>
        <dbReference type="ARBA" id="ARBA00022741"/>
    </source>
</evidence>
<keyword evidence="4 10" id="KW-0808">Transferase</keyword>
<comment type="caution">
    <text evidence="10">Lacks conserved residue(s) required for the propagation of feature annotation.</text>
</comment>
<evidence type="ECO:0000256" key="12">
    <source>
        <dbReference type="RuleBase" id="RU003784"/>
    </source>
</evidence>
<dbReference type="Proteomes" id="UP001267290">
    <property type="component" value="Unassembled WGS sequence"/>
</dbReference>
<comment type="caution">
    <text evidence="14">The sequence shown here is derived from an EMBL/GenBank/DDBJ whole genome shotgun (WGS) entry which is preliminary data.</text>
</comment>